<dbReference type="InterPro" id="IPR004399">
    <property type="entry name" value="HMP/HMP-P_kinase_dom"/>
</dbReference>
<dbReference type="InterPro" id="IPR016084">
    <property type="entry name" value="Haem_Oase-like_multi-hlx"/>
</dbReference>
<feature type="domain" description="Pyridoxamine kinase/Phosphomethylpyrimidine kinase" evidence="2">
    <location>
        <begin position="133"/>
        <end position="318"/>
    </location>
</feature>
<comment type="caution">
    <text evidence="3">The sequence shown here is derived from an EMBL/GenBank/DDBJ whole genome shotgun (WGS) entry which is preliminary data.</text>
</comment>
<dbReference type="GO" id="GO:0008972">
    <property type="term" value="F:phosphomethylpyrimidine kinase activity"/>
    <property type="evidence" value="ECO:0007669"/>
    <property type="project" value="InterPro"/>
</dbReference>
<evidence type="ECO:0000313" key="4">
    <source>
        <dbReference type="Proteomes" id="UP001273166"/>
    </source>
</evidence>
<evidence type="ECO:0000259" key="1">
    <source>
        <dbReference type="Pfam" id="PF03070"/>
    </source>
</evidence>
<dbReference type="InterPro" id="IPR029056">
    <property type="entry name" value="Ribokinase-like"/>
</dbReference>
<dbReference type="Proteomes" id="UP001273166">
    <property type="component" value="Unassembled WGS sequence"/>
</dbReference>
<dbReference type="AlphaFoldDB" id="A0AAJ0LXV7"/>
<reference evidence="3" key="2">
    <citation type="submission" date="2023-06" db="EMBL/GenBank/DDBJ databases">
        <authorList>
            <consortium name="Lawrence Berkeley National Laboratory"/>
            <person name="Mondo S.J."/>
            <person name="Hensen N."/>
            <person name="Bonometti L."/>
            <person name="Westerberg I."/>
            <person name="Brannstrom I.O."/>
            <person name="Guillou S."/>
            <person name="Cros-Aarteil S."/>
            <person name="Calhoun S."/>
            <person name="Haridas S."/>
            <person name="Kuo A."/>
            <person name="Pangilinan J."/>
            <person name="Riley R."/>
            <person name="Labutti K."/>
            <person name="Andreopoulos B."/>
            <person name="Lipzen A."/>
            <person name="Chen C."/>
            <person name="Yanf M."/>
            <person name="Daum C."/>
            <person name="Ng V."/>
            <person name="Clum A."/>
            <person name="Steindorff A."/>
            <person name="Ohm R."/>
            <person name="Martin F."/>
            <person name="Silar P."/>
            <person name="Natvig D."/>
            <person name="Lalanne C."/>
            <person name="Gautier V."/>
            <person name="Ament-Velasquez S.L."/>
            <person name="Kruys A."/>
            <person name="Hutchinson M.I."/>
            <person name="Powell A.J."/>
            <person name="Barry K."/>
            <person name="Miller A.N."/>
            <person name="Grigoriev I.V."/>
            <person name="Debuchy R."/>
            <person name="Gladieux P."/>
            <person name="Thoren M.H."/>
            <person name="Johannesson H."/>
        </authorList>
    </citation>
    <scope>NUCLEOTIDE SEQUENCE</scope>
    <source>
        <strain evidence="3">CBS 333.67</strain>
    </source>
</reference>
<feature type="domain" description="Thiaminase-2/PQQC" evidence="1">
    <location>
        <begin position="341"/>
        <end position="543"/>
    </location>
</feature>
<dbReference type="GO" id="GO:0050334">
    <property type="term" value="F:thiaminase activity"/>
    <property type="evidence" value="ECO:0007669"/>
    <property type="project" value="InterPro"/>
</dbReference>
<dbReference type="PANTHER" id="PTHR20858">
    <property type="entry name" value="PHOSPHOMETHYLPYRIMIDINE KINASE"/>
    <property type="match status" value="1"/>
</dbReference>
<reference evidence="3" key="1">
    <citation type="journal article" date="2023" name="Mol. Phylogenet. Evol.">
        <title>Genome-scale phylogeny and comparative genomics of the fungal order Sordariales.</title>
        <authorList>
            <person name="Hensen N."/>
            <person name="Bonometti L."/>
            <person name="Westerberg I."/>
            <person name="Brannstrom I.O."/>
            <person name="Guillou S."/>
            <person name="Cros-Aarteil S."/>
            <person name="Calhoun S."/>
            <person name="Haridas S."/>
            <person name="Kuo A."/>
            <person name="Mondo S."/>
            <person name="Pangilinan J."/>
            <person name="Riley R."/>
            <person name="LaButti K."/>
            <person name="Andreopoulos B."/>
            <person name="Lipzen A."/>
            <person name="Chen C."/>
            <person name="Yan M."/>
            <person name="Daum C."/>
            <person name="Ng V."/>
            <person name="Clum A."/>
            <person name="Steindorff A."/>
            <person name="Ohm R.A."/>
            <person name="Martin F."/>
            <person name="Silar P."/>
            <person name="Natvig D.O."/>
            <person name="Lalanne C."/>
            <person name="Gautier V."/>
            <person name="Ament-Velasquez S.L."/>
            <person name="Kruys A."/>
            <person name="Hutchinson M.I."/>
            <person name="Powell A.J."/>
            <person name="Barry K."/>
            <person name="Miller A.N."/>
            <person name="Grigoriev I.V."/>
            <person name="Debuchy R."/>
            <person name="Gladieux P."/>
            <person name="Hiltunen Thoren M."/>
            <person name="Johannesson H."/>
        </authorList>
    </citation>
    <scope>NUCLEOTIDE SEQUENCE</scope>
    <source>
        <strain evidence="3">CBS 333.67</strain>
    </source>
</reference>
<dbReference type="Gene3D" id="1.20.910.10">
    <property type="entry name" value="Heme oxygenase-like"/>
    <property type="match status" value="1"/>
</dbReference>
<name>A0AAJ0LXV7_9PEZI</name>
<keyword evidence="4" id="KW-1185">Reference proteome</keyword>
<dbReference type="EMBL" id="JAUDZG010000008">
    <property type="protein sequence ID" value="KAK3301655.1"/>
    <property type="molecule type" value="Genomic_DNA"/>
</dbReference>
<dbReference type="SUPFAM" id="SSF53613">
    <property type="entry name" value="Ribokinase-like"/>
    <property type="match status" value="1"/>
</dbReference>
<evidence type="ECO:0000313" key="3">
    <source>
        <dbReference type="EMBL" id="KAK3301655.1"/>
    </source>
</evidence>
<dbReference type="GO" id="GO:0008902">
    <property type="term" value="F:hydroxymethylpyrimidine kinase activity"/>
    <property type="evidence" value="ECO:0007669"/>
    <property type="project" value="TreeGrafter"/>
</dbReference>
<dbReference type="Pfam" id="PF03070">
    <property type="entry name" value="TENA_THI-4"/>
    <property type="match status" value="1"/>
</dbReference>
<dbReference type="InterPro" id="IPR027574">
    <property type="entry name" value="Thiaminase_II"/>
</dbReference>
<dbReference type="GO" id="GO:0005829">
    <property type="term" value="C:cytosol"/>
    <property type="evidence" value="ECO:0007669"/>
    <property type="project" value="TreeGrafter"/>
</dbReference>
<dbReference type="SUPFAM" id="SSF48613">
    <property type="entry name" value="Heme oxygenase-like"/>
    <property type="match status" value="1"/>
</dbReference>
<dbReference type="GO" id="GO:0009228">
    <property type="term" value="P:thiamine biosynthetic process"/>
    <property type="evidence" value="ECO:0007669"/>
    <property type="project" value="InterPro"/>
</dbReference>
<dbReference type="CDD" id="cd01169">
    <property type="entry name" value="HMPP_kinase"/>
    <property type="match status" value="1"/>
</dbReference>
<dbReference type="CDD" id="cd19367">
    <property type="entry name" value="TenA_C_ScTHI20-like"/>
    <property type="match status" value="1"/>
</dbReference>
<sequence length="573" mass="61931">MAPARVLVIAGSDSSGGAGLEADQKVIAAHGCYAMTATTALTAQNTKGVYGIHLVPPEFLKKQIDAVIEDVGVDVVKTGMLASAETIEVIAQALEQHNVSTVVLDPVNIHPLPSLPSDSLAYGELTLRCAAQVMIATTGAQLLPPEALHILRARLLPRANIVTPNVPEALLLLSDNSSSSHIATTTPAAVSNVGDLETLARAIRRLGPKWVLVKGGHCPFRKDGTAARAENERELVVDVLVGEGDGGTEEAAEVVLRVETEYCDSTNTHGTGCSLASAIASNLAKGMDMPAAVRAGCRYVHVGIRTAPGLGGGNGPLNHFHSVYALPFSRGHFIDYLLERPDVAPVWDRFVNHPFVLAMGDGTLPIESFKGYLIQDYLYLTHFARANALASYKAGTMKDIAASAAIVTHIFREMELHIGYCAGFGISREEMEKTEEKGACTAYTRYVLDIGQSQDWLGLQVAMAPCLLGYGAIARQLHADPRSKREGNLYWTWIENYVADDYTTAVKTGSELLERHAVLQSVPRIEELVKIFIHATKVSCWVYWLDVPLDAGWTLTRLGLQMEIAFWEMYSAS</sequence>
<dbReference type="GeneID" id="87886089"/>
<dbReference type="Gene3D" id="3.40.1190.20">
    <property type="match status" value="2"/>
</dbReference>
<dbReference type="NCBIfam" id="TIGR04306">
    <property type="entry name" value="salvage_TenA"/>
    <property type="match status" value="1"/>
</dbReference>
<dbReference type="FunFam" id="1.20.910.10:FF:000003">
    <property type="entry name" value="Hydroxymethylpyrimidine/phosphomethylpyrimidine kinase THI20"/>
    <property type="match status" value="1"/>
</dbReference>
<proteinExistence type="predicted"/>
<gene>
    <name evidence="3" type="ORF">B0T15DRAFT_497375</name>
</gene>
<dbReference type="RefSeq" id="XP_062717435.1">
    <property type="nucleotide sequence ID" value="XM_062867260.1"/>
</dbReference>
<dbReference type="PANTHER" id="PTHR20858:SF17">
    <property type="entry name" value="HYDROXYMETHYLPYRIMIDINE_PHOSPHOMETHYLPYRIMIDINE KINASE THI20-RELATED"/>
    <property type="match status" value="1"/>
</dbReference>
<dbReference type="InterPro" id="IPR013749">
    <property type="entry name" value="PM/HMP-P_kinase-1"/>
</dbReference>
<accession>A0AAJ0LXV7</accession>
<dbReference type="Pfam" id="PF08543">
    <property type="entry name" value="Phos_pyr_kin"/>
    <property type="match status" value="2"/>
</dbReference>
<organism evidence="3 4">
    <name type="scientific">Chaetomium strumarium</name>
    <dbReference type="NCBI Taxonomy" id="1170767"/>
    <lineage>
        <taxon>Eukaryota</taxon>
        <taxon>Fungi</taxon>
        <taxon>Dikarya</taxon>
        <taxon>Ascomycota</taxon>
        <taxon>Pezizomycotina</taxon>
        <taxon>Sordariomycetes</taxon>
        <taxon>Sordariomycetidae</taxon>
        <taxon>Sordariales</taxon>
        <taxon>Chaetomiaceae</taxon>
        <taxon>Chaetomium</taxon>
    </lineage>
</organism>
<feature type="domain" description="Pyridoxamine kinase/Phosphomethylpyrimidine kinase" evidence="2">
    <location>
        <begin position="13"/>
        <end position="108"/>
    </location>
</feature>
<dbReference type="InterPro" id="IPR004305">
    <property type="entry name" value="Thiaminase-2/PQQC"/>
</dbReference>
<protein>
    <submittedName>
        <fullName evidence="3">Ribokinase-like protein</fullName>
    </submittedName>
</protein>
<evidence type="ECO:0000259" key="2">
    <source>
        <dbReference type="Pfam" id="PF08543"/>
    </source>
</evidence>